<evidence type="ECO:0000313" key="2">
    <source>
        <dbReference type="EMBL" id="MBB5798582.1"/>
    </source>
</evidence>
<dbReference type="SUPFAM" id="SSF55729">
    <property type="entry name" value="Acyl-CoA N-acyltransferases (Nat)"/>
    <property type="match status" value="1"/>
</dbReference>
<keyword evidence="2" id="KW-0689">Ribosomal protein</keyword>
<dbReference type="GO" id="GO:0016747">
    <property type="term" value="F:acyltransferase activity, transferring groups other than amino-acyl groups"/>
    <property type="evidence" value="ECO:0007669"/>
    <property type="project" value="InterPro"/>
</dbReference>
<sequence>MKIRVRDAHPADVEWMSNNTEGWTVTVEKQEGAASLAEALHALIAEDSDQGVRMGWLHSSLQRAAGGEPGYVRLYELHVSAEFRQRGVARALVDELFARVPDQEIVLSAWDRELYGVWLKLGFTYVPEPDEMSGGCSYPGDMVRPPVEASS</sequence>
<dbReference type="CDD" id="cd04301">
    <property type="entry name" value="NAT_SF"/>
    <property type="match status" value="1"/>
</dbReference>
<dbReference type="Pfam" id="PF00583">
    <property type="entry name" value="Acetyltransf_1"/>
    <property type="match status" value="1"/>
</dbReference>
<comment type="caution">
    <text evidence="2">The sequence shown here is derived from an EMBL/GenBank/DDBJ whole genome shotgun (WGS) entry which is preliminary data.</text>
</comment>
<keyword evidence="2" id="KW-0687">Ribonucleoprotein</keyword>
<accession>A0A7W9LWJ8</accession>
<proteinExistence type="predicted"/>
<protein>
    <submittedName>
        <fullName evidence="2">Ribosomal protein S18 acetylase RimI-like enzyme</fullName>
    </submittedName>
</protein>
<organism evidence="2 3">
    <name type="scientific">Streptomyces caelestis</name>
    <dbReference type="NCBI Taxonomy" id="36816"/>
    <lineage>
        <taxon>Bacteria</taxon>
        <taxon>Bacillati</taxon>
        <taxon>Actinomycetota</taxon>
        <taxon>Actinomycetes</taxon>
        <taxon>Kitasatosporales</taxon>
        <taxon>Streptomycetaceae</taxon>
        <taxon>Streptomyces</taxon>
    </lineage>
</organism>
<dbReference type="EMBL" id="JACHNE010000001">
    <property type="protein sequence ID" value="MBB5798582.1"/>
    <property type="molecule type" value="Genomic_DNA"/>
</dbReference>
<evidence type="ECO:0000259" key="1">
    <source>
        <dbReference type="PROSITE" id="PS51186"/>
    </source>
</evidence>
<name>A0A7W9LWJ8_9ACTN</name>
<dbReference type="RefSeq" id="WP_184990345.1">
    <property type="nucleotide sequence ID" value="NZ_JACHNE010000001.1"/>
</dbReference>
<dbReference type="GO" id="GO:0005840">
    <property type="term" value="C:ribosome"/>
    <property type="evidence" value="ECO:0007669"/>
    <property type="project" value="UniProtKB-KW"/>
</dbReference>
<gene>
    <name evidence="2" type="ORF">HDA41_006546</name>
</gene>
<dbReference type="PROSITE" id="PS51186">
    <property type="entry name" value="GNAT"/>
    <property type="match status" value="1"/>
</dbReference>
<dbReference type="Proteomes" id="UP000590647">
    <property type="component" value="Unassembled WGS sequence"/>
</dbReference>
<dbReference type="InterPro" id="IPR016181">
    <property type="entry name" value="Acyl_CoA_acyltransferase"/>
</dbReference>
<feature type="domain" description="N-acetyltransferase" evidence="1">
    <location>
        <begin position="3"/>
        <end position="145"/>
    </location>
</feature>
<dbReference type="InterPro" id="IPR000182">
    <property type="entry name" value="GNAT_dom"/>
</dbReference>
<keyword evidence="3" id="KW-1185">Reference proteome</keyword>
<dbReference type="AlphaFoldDB" id="A0A7W9LWJ8"/>
<reference evidence="2 3" key="1">
    <citation type="submission" date="2020-08" db="EMBL/GenBank/DDBJ databases">
        <title>Sequencing the genomes of 1000 actinobacteria strains.</title>
        <authorList>
            <person name="Klenk H.-P."/>
        </authorList>
    </citation>
    <scope>NUCLEOTIDE SEQUENCE [LARGE SCALE GENOMIC DNA]</scope>
    <source>
        <strain evidence="2 3">DSM 40084</strain>
    </source>
</reference>
<evidence type="ECO:0000313" key="3">
    <source>
        <dbReference type="Proteomes" id="UP000590647"/>
    </source>
</evidence>
<dbReference type="Gene3D" id="3.40.630.30">
    <property type="match status" value="1"/>
</dbReference>